<gene>
    <name evidence="1" type="ORF">GBF38_016593</name>
</gene>
<sequence length="126" mass="13952">MLNEACKMGLKLWHDFLSSWHGISFFYDDHTTKPENVQSLTDAAPSVDSDGYCGSRCIWRPAAGPRRTFKLGPLSNSERETVSKQPVSKVRVSQHSGWNDHNPIELLPPTSSLLAKLSSANVLSVI</sequence>
<reference evidence="1" key="1">
    <citation type="submission" date="2020-04" db="EMBL/GenBank/DDBJ databases">
        <title>A chromosome-scale assembly and high-density genetic map of the yellow drum (Nibea albiflora) genome.</title>
        <authorList>
            <person name="Xu D."/>
            <person name="Zhang W."/>
            <person name="Chen R."/>
            <person name="Tan P."/>
            <person name="Wang L."/>
            <person name="Song H."/>
            <person name="Tian L."/>
            <person name="Zhu Q."/>
            <person name="Wang B."/>
        </authorList>
    </citation>
    <scope>NUCLEOTIDE SEQUENCE</scope>
    <source>
        <strain evidence="1">ZJHYS-2018</strain>
    </source>
</reference>
<comment type="caution">
    <text evidence="1">The sequence shown here is derived from an EMBL/GenBank/DDBJ whole genome shotgun (WGS) entry which is preliminary data.</text>
</comment>
<name>A0ACB7ERR1_NIBAL</name>
<organism evidence="1 2">
    <name type="scientific">Nibea albiflora</name>
    <name type="common">Yellow drum</name>
    <name type="synonym">Corvina albiflora</name>
    <dbReference type="NCBI Taxonomy" id="240163"/>
    <lineage>
        <taxon>Eukaryota</taxon>
        <taxon>Metazoa</taxon>
        <taxon>Chordata</taxon>
        <taxon>Craniata</taxon>
        <taxon>Vertebrata</taxon>
        <taxon>Euteleostomi</taxon>
        <taxon>Actinopterygii</taxon>
        <taxon>Neopterygii</taxon>
        <taxon>Teleostei</taxon>
        <taxon>Neoteleostei</taxon>
        <taxon>Acanthomorphata</taxon>
        <taxon>Eupercaria</taxon>
        <taxon>Sciaenidae</taxon>
        <taxon>Nibea</taxon>
    </lineage>
</organism>
<keyword evidence="2" id="KW-1185">Reference proteome</keyword>
<dbReference type="Proteomes" id="UP000805704">
    <property type="component" value="Chromosome 24"/>
</dbReference>
<dbReference type="EMBL" id="CM024812">
    <property type="protein sequence ID" value="KAG8004721.1"/>
    <property type="molecule type" value="Genomic_DNA"/>
</dbReference>
<evidence type="ECO:0000313" key="1">
    <source>
        <dbReference type="EMBL" id="KAG8004721.1"/>
    </source>
</evidence>
<protein>
    <submittedName>
        <fullName evidence="1">Uncharacterized protein</fullName>
    </submittedName>
</protein>
<accession>A0ACB7ERR1</accession>
<proteinExistence type="predicted"/>
<evidence type="ECO:0000313" key="2">
    <source>
        <dbReference type="Proteomes" id="UP000805704"/>
    </source>
</evidence>